<evidence type="ECO:0000313" key="1">
    <source>
        <dbReference type="EMBL" id="CAD9346379.1"/>
    </source>
</evidence>
<organism evidence="1">
    <name type="scientific">Ditylum brightwellii</name>
    <dbReference type="NCBI Taxonomy" id="49249"/>
    <lineage>
        <taxon>Eukaryota</taxon>
        <taxon>Sar</taxon>
        <taxon>Stramenopiles</taxon>
        <taxon>Ochrophyta</taxon>
        <taxon>Bacillariophyta</taxon>
        <taxon>Mediophyceae</taxon>
        <taxon>Lithodesmiophycidae</taxon>
        <taxon>Lithodesmiales</taxon>
        <taxon>Lithodesmiaceae</taxon>
        <taxon>Ditylum</taxon>
    </lineage>
</organism>
<name>A0A7S1ZQZ6_9STRA</name>
<dbReference type="EMBL" id="HBGN01029977">
    <property type="protein sequence ID" value="CAD9346379.1"/>
    <property type="molecule type" value="Transcribed_RNA"/>
</dbReference>
<dbReference type="AlphaFoldDB" id="A0A7S1ZQZ6"/>
<dbReference type="SUPFAM" id="SSF54637">
    <property type="entry name" value="Thioesterase/thiol ester dehydrase-isomerase"/>
    <property type="match status" value="1"/>
</dbReference>
<reference evidence="1" key="1">
    <citation type="submission" date="2021-01" db="EMBL/GenBank/DDBJ databases">
        <authorList>
            <person name="Corre E."/>
            <person name="Pelletier E."/>
            <person name="Niang G."/>
            <person name="Scheremetjew M."/>
            <person name="Finn R."/>
            <person name="Kale V."/>
            <person name="Holt S."/>
            <person name="Cochrane G."/>
            <person name="Meng A."/>
            <person name="Brown T."/>
            <person name="Cohen L."/>
        </authorList>
    </citation>
    <scope>NUCLEOTIDE SEQUENCE</scope>
    <source>
        <strain evidence="1">Pop2</strain>
    </source>
</reference>
<gene>
    <name evidence="1" type="ORF">DBRI1063_LOCUS19342</name>
</gene>
<dbReference type="InterPro" id="IPR029069">
    <property type="entry name" value="HotDog_dom_sf"/>
</dbReference>
<protein>
    <submittedName>
        <fullName evidence="1">Uncharacterized protein</fullName>
    </submittedName>
</protein>
<dbReference type="Gene3D" id="3.10.129.10">
    <property type="entry name" value="Hotdog Thioesterase"/>
    <property type="match status" value="1"/>
</dbReference>
<sequence>MTAIKRMLFEFPMMNADESTLNDDDDVEQQQQQLFRNHLLSKADVLRDLGSHALTSLRPGQLIYHTMNRSISFSQSQQLASLARLTHERHFDRRKYDPKTEILIPGGLVLGLTMSASSRDLHEILHEEIVGVSYVNALHPDDVVGAITYVSSVDDVVGDLESLTVRTIGVKNMDIVHGLDGVKLPLELFTGFSGGVGSSSGGGGGNPKMLLLPKEIERICKEKCPKLSNKVVVQVERKIIRQAMRKEIFLL</sequence>
<accession>A0A7S1ZQZ6</accession>
<proteinExistence type="predicted"/>